<evidence type="ECO:0000259" key="2">
    <source>
        <dbReference type="Pfam" id="PF00561"/>
    </source>
</evidence>
<dbReference type="GO" id="GO:0004177">
    <property type="term" value="F:aminopeptidase activity"/>
    <property type="evidence" value="ECO:0007669"/>
    <property type="project" value="UniProtKB-EC"/>
</dbReference>
<dbReference type="InterPro" id="IPR000073">
    <property type="entry name" value="AB_hydrolase_1"/>
</dbReference>
<dbReference type="InterPro" id="IPR005944">
    <property type="entry name" value="Pro_iminopeptidase"/>
</dbReference>
<reference evidence="3 4" key="1">
    <citation type="submission" date="2018-01" db="EMBL/GenBank/DDBJ databases">
        <title>The draft genome sequence of Cohaesibacter sp. H1304.</title>
        <authorList>
            <person name="Wang N.-N."/>
            <person name="Du Z.-J."/>
        </authorList>
    </citation>
    <scope>NUCLEOTIDE SEQUENCE [LARGE SCALE GENOMIC DNA]</scope>
    <source>
        <strain evidence="3 4">H1304</strain>
    </source>
</reference>
<dbReference type="SUPFAM" id="SSF53474">
    <property type="entry name" value="alpha/beta-Hydrolases"/>
    <property type="match status" value="1"/>
</dbReference>
<dbReference type="AlphaFoldDB" id="A0A2N5XK58"/>
<proteinExistence type="predicted"/>
<sequence length="491" mass="54570">MKAGRDCSLRRLLPAFLWLISGLWVAVPIARAEDSHTPLQPVDCPGTLAKSEQAACFILHVPADWGDLSHRSRELPVMRFAPLGKEATKSPLLVLGGGPGQSVIKLAGPIAENLKPFRQNRELILMDQRGTGPLSGQVQCEDAVGDDEQISIDRVAECVKAAEADAYFLSDYSTDFAVQDYRALRYSLKIDKWAIFASSYGGRVAQGLVREDEKGIDRILFNGPLFVATRFFDWNPFELVQQAIELCNEQEDCRSTYPDLYWDFQRLPFDIRKAKMPKDSFPADLQAYLYRNRLQAMLASHKLRAVPADITKTALSVQQALEQDIEWIAPSPLPQSMKGIGLLMHFAIICAEDIAPLADKSLSELDQPLQMAFYRNVCDRISKETSHTVKLKKGWQKASKTKKPVLMLNGQYDTIVNPQSAFETLKLYANGALITVPFAGHDVVSQISCARDIATKFLDGTAATKLDNTCVGDGNVAFFGPSEKWLETEAH</sequence>
<dbReference type="Pfam" id="PF00561">
    <property type="entry name" value="Abhydrolase_1"/>
    <property type="match status" value="1"/>
</dbReference>
<dbReference type="GO" id="GO:0006508">
    <property type="term" value="P:proteolysis"/>
    <property type="evidence" value="ECO:0007669"/>
    <property type="project" value="InterPro"/>
</dbReference>
<dbReference type="Proteomes" id="UP000234881">
    <property type="component" value="Unassembled WGS sequence"/>
</dbReference>
<gene>
    <name evidence="3" type="ORF">C0081_21340</name>
</gene>
<evidence type="ECO:0000313" key="4">
    <source>
        <dbReference type="Proteomes" id="UP000234881"/>
    </source>
</evidence>
<keyword evidence="4" id="KW-1185">Reference proteome</keyword>
<dbReference type="PANTHER" id="PTHR43722:SF1">
    <property type="entry name" value="PROLINE IMINOPEPTIDASE"/>
    <property type="match status" value="1"/>
</dbReference>
<dbReference type="OrthoDB" id="9796770at2"/>
<evidence type="ECO:0000256" key="1">
    <source>
        <dbReference type="ARBA" id="ARBA00021843"/>
    </source>
</evidence>
<dbReference type="Gene3D" id="3.40.50.1820">
    <property type="entry name" value="alpha/beta hydrolase"/>
    <property type="match status" value="1"/>
</dbReference>
<dbReference type="PANTHER" id="PTHR43722">
    <property type="entry name" value="PROLINE IMINOPEPTIDASE"/>
    <property type="match status" value="1"/>
</dbReference>
<feature type="domain" description="AB hydrolase-1" evidence="2">
    <location>
        <begin position="91"/>
        <end position="442"/>
    </location>
</feature>
<comment type="caution">
    <text evidence="3">The sequence shown here is derived from an EMBL/GenBank/DDBJ whole genome shotgun (WGS) entry which is preliminary data.</text>
</comment>
<dbReference type="GO" id="GO:0005737">
    <property type="term" value="C:cytoplasm"/>
    <property type="evidence" value="ECO:0007669"/>
    <property type="project" value="InterPro"/>
</dbReference>
<dbReference type="InterPro" id="IPR029058">
    <property type="entry name" value="AB_hydrolase_fold"/>
</dbReference>
<dbReference type="EMBL" id="PKUQ01000055">
    <property type="protein sequence ID" value="PLW74864.1"/>
    <property type="molecule type" value="Genomic_DNA"/>
</dbReference>
<name>A0A2N5XK58_9HYPH</name>
<evidence type="ECO:0000313" key="3">
    <source>
        <dbReference type="EMBL" id="PLW74864.1"/>
    </source>
</evidence>
<organism evidence="3 4">
    <name type="scientific">Cohaesibacter celericrescens</name>
    <dbReference type="NCBI Taxonomy" id="2067669"/>
    <lineage>
        <taxon>Bacteria</taxon>
        <taxon>Pseudomonadati</taxon>
        <taxon>Pseudomonadota</taxon>
        <taxon>Alphaproteobacteria</taxon>
        <taxon>Hyphomicrobiales</taxon>
        <taxon>Cohaesibacteraceae</taxon>
    </lineage>
</organism>
<protein>
    <recommendedName>
        <fullName evidence="1">Proline iminopeptidase</fullName>
    </recommendedName>
</protein>
<accession>A0A2N5XK58</accession>